<evidence type="ECO:0000313" key="3">
    <source>
        <dbReference type="Proteomes" id="UP000625711"/>
    </source>
</evidence>
<feature type="region of interest" description="Disordered" evidence="1">
    <location>
        <begin position="79"/>
        <end position="121"/>
    </location>
</feature>
<organism evidence="2 3">
    <name type="scientific">Rhynchophorus ferrugineus</name>
    <name type="common">Red palm weevil</name>
    <name type="synonym">Curculio ferrugineus</name>
    <dbReference type="NCBI Taxonomy" id="354439"/>
    <lineage>
        <taxon>Eukaryota</taxon>
        <taxon>Metazoa</taxon>
        <taxon>Ecdysozoa</taxon>
        <taxon>Arthropoda</taxon>
        <taxon>Hexapoda</taxon>
        <taxon>Insecta</taxon>
        <taxon>Pterygota</taxon>
        <taxon>Neoptera</taxon>
        <taxon>Endopterygota</taxon>
        <taxon>Coleoptera</taxon>
        <taxon>Polyphaga</taxon>
        <taxon>Cucujiformia</taxon>
        <taxon>Curculionidae</taxon>
        <taxon>Dryophthorinae</taxon>
        <taxon>Rhynchophorus</taxon>
    </lineage>
</organism>
<sequence>MKLRTRVCLDPSPRIKRLSYVSGKVAAVAMVTEYLIDRKFKTDCKSFDGPTSRRERREEGKKDEIVPIRNLTETTQFSNFNVGSSANRAARRKAPGGGGKREGIGGNCRSPHHTPRPSPSLTFLEASQFSLSDLRVAIERINSQNWADRH</sequence>
<keyword evidence="3" id="KW-1185">Reference proteome</keyword>
<comment type="caution">
    <text evidence="2">The sequence shown here is derived from an EMBL/GenBank/DDBJ whole genome shotgun (WGS) entry which is preliminary data.</text>
</comment>
<reference evidence="2" key="1">
    <citation type="submission" date="2020-08" db="EMBL/GenBank/DDBJ databases">
        <title>Genome sequencing and assembly of the red palm weevil Rhynchophorus ferrugineus.</title>
        <authorList>
            <person name="Dias G.B."/>
            <person name="Bergman C.M."/>
            <person name="Manee M."/>
        </authorList>
    </citation>
    <scope>NUCLEOTIDE SEQUENCE</scope>
    <source>
        <strain evidence="2">AA-2017</strain>
        <tissue evidence="2">Whole larva</tissue>
    </source>
</reference>
<dbReference type="AlphaFoldDB" id="A0A834IQ48"/>
<dbReference type="Proteomes" id="UP000625711">
    <property type="component" value="Unassembled WGS sequence"/>
</dbReference>
<proteinExistence type="predicted"/>
<protein>
    <submittedName>
        <fullName evidence="2">Uncharacterized protein</fullName>
    </submittedName>
</protein>
<accession>A0A834IQ48</accession>
<gene>
    <name evidence="2" type="ORF">GWI33_008976</name>
</gene>
<name>A0A834IQ48_RHYFE</name>
<dbReference type="EMBL" id="JAACXV010000410">
    <property type="protein sequence ID" value="KAF7277977.1"/>
    <property type="molecule type" value="Genomic_DNA"/>
</dbReference>
<evidence type="ECO:0000256" key="1">
    <source>
        <dbReference type="SAM" id="MobiDB-lite"/>
    </source>
</evidence>
<evidence type="ECO:0000313" key="2">
    <source>
        <dbReference type="EMBL" id="KAF7277977.1"/>
    </source>
</evidence>